<keyword evidence="1" id="KW-0175">Coiled coil</keyword>
<dbReference type="HOGENOM" id="CLU_1058633_0_0_1"/>
<dbReference type="InterPro" id="IPR029512">
    <property type="entry name" value="CCDC154"/>
</dbReference>
<evidence type="ECO:0000256" key="1">
    <source>
        <dbReference type="SAM" id="Coils"/>
    </source>
</evidence>
<dbReference type="AlphaFoldDB" id="R7U5N5"/>
<dbReference type="PANTHER" id="PTHR35153:SF1">
    <property type="entry name" value="COILED-COIL DOMAIN-CONTAINING PROTEIN 154"/>
    <property type="match status" value="1"/>
</dbReference>
<dbReference type="OMA" id="ANAEDEM"/>
<feature type="coiled-coil region" evidence="1">
    <location>
        <begin position="54"/>
        <end position="107"/>
    </location>
</feature>
<dbReference type="STRING" id="283909.R7U5N5"/>
<dbReference type="OrthoDB" id="9445857at2759"/>
<keyword evidence="5" id="KW-1185">Reference proteome</keyword>
<evidence type="ECO:0000313" key="5">
    <source>
        <dbReference type="Proteomes" id="UP000014760"/>
    </source>
</evidence>
<sequence>MYVCRQSEDRLEAKIASMMRKQAINEEASALQSQNVREKVQSISLWQEVTQQTLRELQHQAQITPNELRDLQEKHSAFRSEVDTRVKSEADERLKDVEKLKVEIERIRGQSGDKKADTSEIEACQTSVRKLAESITTIKMVLGMKIQSEQIMRKTEMAALEEQVRKLNEIVERLKQEDLKNKEKKAEDKNDDKDSEKEDDKDKDEDKESEKNKDGDKKSEADDREDDKKSEKNKDGDKKRKKEDKKDKDDDKDERTAEDLRKL</sequence>
<proteinExistence type="predicted"/>
<organism evidence="3">
    <name type="scientific">Capitella teleta</name>
    <name type="common">Polychaete worm</name>
    <dbReference type="NCBI Taxonomy" id="283909"/>
    <lineage>
        <taxon>Eukaryota</taxon>
        <taxon>Metazoa</taxon>
        <taxon>Spiralia</taxon>
        <taxon>Lophotrochozoa</taxon>
        <taxon>Annelida</taxon>
        <taxon>Polychaeta</taxon>
        <taxon>Sedentaria</taxon>
        <taxon>Scolecida</taxon>
        <taxon>Capitellidae</taxon>
        <taxon>Capitella</taxon>
    </lineage>
</organism>
<evidence type="ECO:0000256" key="2">
    <source>
        <dbReference type="SAM" id="MobiDB-lite"/>
    </source>
</evidence>
<gene>
    <name evidence="3" type="ORF">CAPTEDRAFT_225276</name>
</gene>
<feature type="region of interest" description="Disordered" evidence="2">
    <location>
        <begin position="177"/>
        <end position="263"/>
    </location>
</feature>
<accession>R7U5N5</accession>
<dbReference type="EMBL" id="KB307920">
    <property type="protein sequence ID" value="ELT98455.1"/>
    <property type="molecule type" value="Genomic_DNA"/>
</dbReference>
<reference evidence="4" key="3">
    <citation type="submission" date="2015-06" db="UniProtKB">
        <authorList>
            <consortium name="EnsemblMetazoa"/>
        </authorList>
    </citation>
    <scope>IDENTIFICATION</scope>
</reference>
<dbReference type="PANTHER" id="PTHR35153">
    <property type="entry name" value="COILED-COIL DOMAIN-CONTAINING PROTEIN 154"/>
    <property type="match status" value="1"/>
</dbReference>
<reference evidence="5" key="1">
    <citation type="submission" date="2012-12" db="EMBL/GenBank/DDBJ databases">
        <authorList>
            <person name="Hellsten U."/>
            <person name="Grimwood J."/>
            <person name="Chapman J.A."/>
            <person name="Shapiro H."/>
            <person name="Aerts A."/>
            <person name="Otillar R.P."/>
            <person name="Terry A.Y."/>
            <person name="Boore J.L."/>
            <person name="Simakov O."/>
            <person name="Marletaz F."/>
            <person name="Cho S.-J."/>
            <person name="Edsinger-Gonzales E."/>
            <person name="Havlak P."/>
            <person name="Kuo D.-H."/>
            <person name="Larsson T."/>
            <person name="Lv J."/>
            <person name="Arendt D."/>
            <person name="Savage R."/>
            <person name="Osoegawa K."/>
            <person name="de Jong P."/>
            <person name="Lindberg D.R."/>
            <person name="Seaver E.C."/>
            <person name="Weisblat D.A."/>
            <person name="Putnam N.H."/>
            <person name="Grigoriev I.V."/>
            <person name="Rokhsar D.S."/>
        </authorList>
    </citation>
    <scope>NUCLEOTIDE SEQUENCE</scope>
    <source>
        <strain evidence="5">I ESC-2004</strain>
    </source>
</reference>
<dbReference type="Proteomes" id="UP000014760">
    <property type="component" value="Unassembled WGS sequence"/>
</dbReference>
<evidence type="ECO:0000313" key="3">
    <source>
        <dbReference type="EMBL" id="ELT98455.1"/>
    </source>
</evidence>
<evidence type="ECO:0000313" key="4">
    <source>
        <dbReference type="EnsemblMetazoa" id="CapteP225276"/>
    </source>
</evidence>
<name>R7U5N5_CAPTE</name>
<dbReference type="EMBL" id="AMQN01002049">
    <property type="status" value="NOT_ANNOTATED_CDS"/>
    <property type="molecule type" value="Genomic_DNA"/>
</dbReference>
<dbReference type="EnsemblMetazoa" id="CapteT225276">
    <property type="protein sequence ID" value="CapteP225276"/>
    <property type="gene ID" value="CapteG225276"/>
</dbReference>
<protein>
    <submittedName>
        <fullName evidence="3 4">Uncharacterized protein</fullName>
    </submittedName>
</protein>
<reference evidence="3 5" key="2">
    <citation type="journal article" date="2013" name="Nature">
        <title>Insights into bilaterian evolution from three spiralian genomes.</title>
        <authorList>
            <person name="Simakov O."/>
            <person name="Marletaz F."/>
            <person name="Cho S.J."/>
            <person name="Edsinger-Gonzales E."/>
            <person name="Havlak P."/>
            <person name="Hellsten U."/>
            <person name="Kuo D.H."/>
            <person name="Larsson T."/>
            <person name="Lv J."/>
            <person name="Arendt D."/>
            <person name="Savage R."/>
            <person name="Osoegawa K."/>
            <person name="de Jong P."/>
            <person name="Grimwood J."/>
            <person name="Chapman J.A."/>
            <person name="Shapiro H."/>
            <person name="Aerts A."/>
            <person name="Otillar R.P."/>
            <person name="Terry A.Y."/>
            <person name="Boore J.L."/>
            <person name="Grigoriev I.V."/>
            <person name="Lindberg D.R."/>
            <person name="Seaver E.C."/>
            <person name="Weisblat D.A."/>
            <person name="Putnam N.H."/>
            <person name="Rokhsar D.S."/>
        </authorList>
    </citation>
    <scope>NUCLEOTIDE SEQUENCE</scope>
    <source>
        <strain evidence="3 5">I ESC-2004</strain>
    </source>
</reference>